<dbReference type="Pfam" id="PF13589">
    <property type="entry name" value="HATPase_c_3"/>
    <property type="match status" value="1"/>
</dbReference>
<protein>
    <submittedName>
        <fullName evidence="3">Signal transduction histidine kinase</fullName>
    </submittedName>
</protein>
<feature type="coiled-coil region" evidence="1">
    <location>
        <begin position="634"/>
        <end position="698"/>
    </location>
</feature>
<dbReference type="RefSeq" id="WP_100376038.1">
    <property type="nucleotide sequence ID" value="NZ_PGFD01000001.1"/>
</dbReference>
<organism evidence="3 4">
    <name type="scientific">Chryseobacterium geocarposphaerae</name>
    <dbReference type="NCBI Taxonomy" id="1416776"/>
    <lineage>
        <taxon>Bacteria</taxon>
        <taxon>Pseudomonadati</taxon>
        <taxon>Bacteroidota</taxon>
        <taxon>Flavobacteriia</taxon>
        <taxon>Flavobacteriales</taxon>
        <taxon>Weeksellaceae</taxon>
        <taxon>Chryseobacterium group</taxon>
        <taxon>Chryseobacterium</taxon>
    </lineage>
</organism>
<comment type="caution">
    <text evidence="3">The sequence shown here is derived from an EMBL/GenBank/DDBJ whole genome shotgun (WGS) entry which is preliminary data.</text>
</comment>
<dbReference type="GO" id="GO:0016301">
    <property type="term" value="F:kinase activity"/>
    <property type="evidence" value="ECO:0007669"/>
    <property type="project" value="UniProtKB-KW"/>
</dbReference>
<keyword evidence="3" id="KW-0808">Transferase</keyword>
<feature type="domain" description="Histidine kinase" evidence="2">
    <location>
        <begin position="783"/>
        <end position="989"/>
    </location>
</feature>
<keyword evidence="1" id="KW-0175">Coiled coil</keyword>
<gene>
    <name evidence="3" type="ORF">CLV73_1326</name>
</gene>
<dbReference type="PROSITE" id="PS50109">
    <property type="entry name" value="HIS_KIN"/>
    <property type="match status" value="1"/>
</dbReference>
<dbReference type="Proteomes" id="UP000228740">
    <property type="component" value="Unassembled WGS sequence"/>
</dbReference>
<dbReference type="SMART" id="SM00387">
    <property type="entry name" value="HATPase_c"/>
    <property type="match status" value="1"/>
</dbReference>
<dbReference type="EMBL" id="PGFD01000001">
    <property type="protein sequence ID" value="PJJ67322.1"/>
    <property type="molecule type" value="Genomic_DNA"/>
</dbReference>
<evidence type="ECO:0000313" key="4">
    <source>
        <dbReference type="Proteomes" id="UP000228740"/>
    </source>
</evidence>
<dbReference type="InterPro" id="IPR036890">
    <property type="entry name" value="HATPase_C_sf"/>
</dbReference>
<dbReference type="InterPro" id="IPR003594">
    <property type="entry name" value="HATPase_dom"/>
</dbReference>
<dbReference type="InterPro" id="IPR005467">
    <property type="entry name" value="His_kinase_dom"/>
</dbReference>
<evidence type="ECO:0000313" key="3">
    <source>
        <dbReference type="EMBL" id="PJJ67322.1"/>
    </source>
</evidence>
<sequence length="993" mass="115467">MAQFRTRARALDLLGRQQIAGIPTAINELFKNAHDAYADNVDIDYIRKDKLFVLRDNGLGMTKDEFESRWLTLGTESKFQNSKTSLPPVDSNKEPRPIMGEKGIGRLAIASIGPQVLILTKSNKEPTKKIVAAFINWRIFELPGLNLEDVVIPIRMFENIPTFEDIQLMKHDLINSLNSLYQTEKISEEDTKRIISLVEDFRISPFDLDQSLIGDFNLIDTTGTHFYINPTDESLNFDIDGEKDKSVSTKMEKMLLGFTNTMTPDHPIPKILPAFRDYKGIENTYTDIFNKENFFNPEDFRIADHHFSGEFDEYGQFSGNVNIYQVEEFSHKIPWSGNNYIKTECGPFKLNVAYLQGELKQSIMDAENHSRLIAKTNRHGGLYLYKDNIRILPYGNSDYDWLDIERNRTKSASYYFFSFRRMFGVIDISSELNKKLNEKAGREGFIENKAYRQFRDILKNFFVQLAADFFREGNGAGPKSETWVRKREERKSYYQALERRDKQAKVRKDKFQSSLNSFFENISKNAYGQEIDKLLNEIEKRFERVIHIEDDEEASQLLVDTENEAREIISDYINKIKINQPKGFTISKETRKDYEAYLIEFDKIQNGKYREASDQIDNWINDYSTRLQIEVSKRKRLEQAVDFISIQAEKASRQKQKEAKEALAEVSKNVMDLARELMIGLEDKIRDIKDDFKNIEINSSEDFDLVNERRRIEDEISKERDKVTFTLESVIKQLHEIYWNKDNNAEIVTSDQIADAMSEELEELRDRLQADVELSQLGLAVGVIHHEFSSTVNSIRGSIRDLKAWADVNDKLENVYNNIRVNFEHLDGYLGLFTPFNRRLYREKEQIPSNEIKIFLLDLFGARLERHNIQLKHTAGFQKRKLFGFRSTFYPVFVNIIDNAIHWLNQSNVEEKIIRLHADDSGFYISNNGPEILVQDSERIFDLGYTKKLNGRGMGLHISREVLNAEGYNLFLDSPRKDSNVTFKIATNNPVNG</sequence>
<dbReference type="OrthoDB" id="9816482at2"/>
<dbReference type="Pfam" id="PF19191">
    <property type="entry name" value="HEF_HK"/>
    <property type="match status" value="1"/>
</dbReference>
<name>A0A2M9C982_9FLAO</name>
<proteinExistence type="predicted"/>
<dbReference type="Pfam" id="PF02518">
    <property type="entry name" value="HATPase_c"/>
    <property type="match status" value="1"/>
</dbReference>
<evidence type="ECO:0000259" key="2">
    <source>
        <dbReference type="PROSITE" id="PS50109"/>
    </source>
</evidence>
<dbReference type="SUPFAM" id="SSF55874">
    <property type="entry name" value="ATPase domain of HSP90 chaperone/DNA topoisomerase II/histidine kinase"/>
    <property type="match status" value="2"/>
</dbReference>
<dbReference type="Gene3D" id="3.30.565.10">
    <property type="entry name" value="Histidine kinase-like ATPase, C-terminal domain"/>
    <property type="match status" value="2"/>
</dbReference>
<keyword evidence="3" id="KW-0418">Kinase</keyword>
<keyword evidence="4" id="KW-1185">Reference proteome</keyword>
<evidence type="ECO:0000256" key="1">
    <source>
        <dbReference type="SAM" id="Coils"/>
    </source>
</evidence>
<dbReference type="AlphaFoldDB" id="A0A2M9C982"/>
<accession>A0A2M9C982</accession>
<dbReference type="InterPro" id="IPR043836">
    <property type="entry name" value="DHp"/>
</dbReference>
<reference evidence="3 4" key="1">
    <citation type="submission" date="2017-11" db="EMBL/GenBank/DDBJ databases">
        <title>Genomic Encyclopedia of Archaeal and Bacterial Type Strains, Phase II (KMG-II): From Individual Species to Whole Genera.</title>
        <authorList>
            <person name="Goeker M."/>
        </authorList>
    </citation>
    <scope>NUCLEOTIDE SEQUENCE [LARGE SCALE GENOMIC DNA]</scope>
    <source>
        <strain evidence="3 4">DSM 27617</strain>
    </source>
</reference>